<proteinExistence type="inferred from homology"/>
<dbReference type="InterPro" id="IPR023210">
    <property type="entry name" value="NADP_OxRdtase_dom"/>
</dbReference>
<evidence type="ECO:0000256" key="1">
    <source>
        <dbReference type="ARBA" id="ARBA00007905"/>
    </source>
</evidence>
<dbReference type="InterPro" id="IPR020471">
    <property type="entry name" value="AKR"/>
</dbReference>
<dbReference type="Pfam" id="PF00248">
    <property type="entry name" value="Aldo_ket_red"/>
    <property type="match status" value="1"/>
</dbReference>
<reference evidence="8 9" key="1">
    <citation type="journal article" date="2016" name="Nat. Commun.">
        <title>Thousands of microbial genomes shed light on interconnected biogeochemical processes in an aquifer system.</title>
        <authorList>
            <person name="Anantharaman K."/>
            <person name="Brown C.T."/>
            <person name="Hug L.A."/>
            <person name="Sharon I."/>
            <person name="Castelle C.J."/>
            <person name="Probst A.J."/>
            <person name="Thomas B.C."/>
            <person name="Singh A."/>
            <person name="Wilkins M.J."/>
            <person name="Karaoz U."/>
            <person name="Brodie E.L."/>
            <person name="Williams K.H."/>
            <person name="Hubbard S.S."/>
            <person name="Banfield J.F."/>
        </authorList>
    </citation>
    <scope>NUCLEOTIDE SEQUENCE [LARGE SCALE GENOMIC DNA]</scope>
</reference>
<keyword evidence="3" id="KW-0560">Oxidoreductase</keyword>
<protein>
    <submittedName>
        <fullName evidence="8">Glyoxal reductase</fullName>
    </submittedName>
</protein>
<dbReference type="GO" id="GO:0016616">
    <property type="term" value="F:oxidoreductase activity, acting on the CH-OH group of donors, NAD or NADP as acceptor"/>
    <property type="evidence" value="ECO:0007669"/>
    <property type="project" value="UniProtKB-ARBA"/>
</dbReference>
<sequence>MRIIPRIGLGVWQIPDGEIVRNAVRWALEAGYRHIDTAMIYRNEKGVGEGIKAGNVPREEMFVTTKLWISDQGYDSALKAIRASLERLQLDYVDLYLVHWPFADEEKTQEKRADTWRGMEEIQRLGLARLIGVSNYTETHLEEMRSYAKVMPTVNQVEMHPFLYQKALAEYFATNGIQIEAYSPLAHGEKLNDKTVSKIAKKYGKSNAQILTRWALEHGFVVLPKSTHKERIEENFDVLDSKLETEDMKTLDNLNENFRTCWDPY</sequence>
<evidence type="ECO:0000256" key="3">
    <source>
        <dbReference type="ARBA" id="ARBA00023002"/>
    </source>
</evidence>
<dbReference type="PANTHER" id="PTHR43827">
    <property type="entry name" value="2,5-DIKETO-D-GLUCONIC ACID REDUCTASE"/>
    <property type="match status" value="1"/>
</dbReference>
<feature type="active site" description="Proton donor" evidence="4">
    <location>
        <position position="41"/>
    </location>
</feature>
<accession>A0A1F5NYE6</accession>
<keyword evidence="2" id="KW-0521">NADP</keyword>
<gene>
    <name evidence="8" type="ORF">A2846_03205</name>
</gene>
<dbReference type="InterPro" id="IPR018170">
    <property type="entry name" value="Aldo/ket_reductase_CS"/>
</dbReference>
<evidence type="ECO:0000259" key="7">
    <source>
        <dbReference type="Pfam" id="PF00248"/>
    </source>
</evidence>
<dbReference type="PROSITE" id="PS00798">
    <property type="entry name" value="ALDOKETO_REDUCTASE_1"/>
    <property type="match status" value="1"/>
</dbReference>
<dbReference type="InterPro" id="IPR036812">
    <property type="entry name" value="NAD(P)_OxRdtase_dom_sf"/>
</dbReference>
<dbReference type="PROSITE" id="PS00063">
    <property type="entry name" value="ALDOKETO_REDUCTASE_3"/>
    <property type="match status" value="1"/>
</dbReference>
<dbReference type="Gene3D" id="3.20.20.100">
    <property type="entry name" value="NADP-dependent oxidoreductase domain"/>
    <property type="match status" value="1"/>
</dbReference>
<dbReference type="PANTHER" id="PTHR43827:SF3">
    <property type="entry name" value="NADP-DEPENDENT OXIDOREDUCTASE DOMAIN-CONTAINING PROTEIN"/>
    <property type="match status" value="1"/>
</dbReference>
<evidence type="ECO:0000256" key="6">
    <source>
        <dbReference type="PIRSR" id="PIRSR000097-3"/>
    </source>
</evidence>
<comment type="similarity">
    <text evidence="1">Belongs to the aldo/keto reductase family.</text>
</comment>
<dbReference type="CDD" id="cd19071">
    <property type="entry name" value="AKR_AKR1-5-like"/>
    <property type="match status" value="1"/>
</dbReference>
<dbReference type="FunFam" id="3.20.20.100:FF:000015">
    <property type="entry name" value="Oxidoreductase, aldo/keto reductase family"/>
    <property type="match status" value="1"/>
</dbReference>
<feature type="domain" description="NADP-dependent oxidoreductase" evidence="7">
    <location>
        <begin position="6"/>
        <end position="256"/>
    </location>
</feature>
<dbReference type="PIRSF" id="PIRSF000097">
    <property type="entry name" value="AKR"/>
    <property type="match status" value="1"/>
</dbReference>
<dbReference type="SUPFAM" id="SSF51430">
    <property type="entry name" value="NAD(P)-linked oxidoreductase"/>
    <property type="match status" value="1"/>
</dbReference>
<evidence type="ECO:0000313" key="9">
    <source>
        <dbReference type="Proteomes" id="UP000176339"/>
    </source>
</evidence>
<evidence type="ECO:0000256" key="2">
    <source>
        <dbReference type="ARBA" id="ARBA00022857"/>
    </source>
</evidence>
<evidence type="ECO:0000256" key="5">
    <source>
        <dbReference type="PIRSR" id="PIRSR000097-2"/>
    </source>
</evidence>
<evidence type="ECO:0000313" key="8">
    <source>
        <dbReference type="EMBL" id="OGE82642.1"/>
    </source>
</evidence>
<dbReference type="EMBL" id="MFEN01000066">
    <property type="protein sequence ID" value="OGE82642.1"/>
    <property type="molecule type" value="Genomic_DNA"/>
</dbReference>
<feature type="binding site" evidence="5">
    <location>
        <position position="99"/>
    </location>
    <ligand>
        <name>substrate</name>
    </ligand>
</feature>
<feature type="site" description="Lowers pKa of active site Tyr" evidence="6">
    <location>
        <position position="66"/>
    </location>
</feature>
<evidence type="ECO:0000256" key="4">
    <source>
        <dbReference type="PIRSR" id="PIRSR000097-1"/>
    </source>
</evidence>
<name>A0A1F5NYE6_9BACT</name>
<dbReference type="AlphaFoldDB" id="A0A1F5NYE6"/>
<organism evidence="8 9">
    <name type="scientific">Candidatus Doudnabacteria bacterium RIFCSPHIGHO2_01_FULL_49_9</name>
    <dbReference type="NCBI Taxonomy" id="1817827"/>
    <lineage>
        <taxon>Bacteria</taxon>
        <taxon>Candidatus Doudnaibacteriota</taxon>
    </lineage>
</organism>
<comment type="caution">
    <text evidence="8">The sequence shown here is derived from an EMBL/GenBank/DDBJ whole genome shotgun (WGS) entry which is preliminary data.</text>
</comment>
<dbReference type="PROSITE" id="PS00062">
    <property type="entry name" value="ALDOKETO_REDUCTASE_2"/>
    <property type="match status" value="1"/>
</dbReference>
<dbReference type="Proteomes" id="UP000176339">
    <property type="component" value="Unassembled WGS sequence"/>
</dbReference>
<dbReference type="PRINTS" id="PR00069">
    <property type="entry name" value="ALDKETRDTASE"/>
</dbReference>